<organism evidence="2">
    <name type="scientific">Chlamydomonas euryale</name>
    <dbReference type="NCBI Taxonomy" id="1486919"/>
    <lineage>
        <taxon>Eukaryota</taxon>
        <taxon>Viridiplantae</taxon>
        <taxon>Chlorophyta</taxon>
        <taxon>core chlorophytes</taxon>
        <taxon>Chlorophyceae</taxon>
        <taxon>CS clade</taxon>
        <taxon>Chlamydomonadales</taxon>
        <taxon>Chlamydomonadaceae</taxon>
        <taxon>Chlamydomonas</taxon>
    </lineage>
</organism>
<feature type="region of interest" description="Disordered" evidence="1">
    <location>
        <begin position="387"/>
        <end position="441"/>
    </location>
</feature>
<feature type="region of interest" description="Disordered" evidence="1">
    <location>
        <begin position="259"/>
        <end position="316"/>
    </location>
</feature>
<reference evidence="2" key="1">
    <citation type="submission" date="2021-01" db="EMBL/GenBank/DDBJ databases">
        <authorList>
            <person name="Corre E."/>
            <person name="Pelletier E."/>
            <person name="Niang G."/>
            <person name="Scheremetjew M."/>
            <person name="Finn R."/>
            <person name="Kale V."/>
            <person name="Holt S."/>
            <person name="Cochrane G."/>
            <person name="Meng A."/>
            <person name="Brown T."/>
            <person name="Cohen L."/>
        </authorList>
    </citation>
    <scope>NUCLEOTIDE SEQUENCE</scope>
    <source>
        <strain evidence="2">CCMP219</strain>
    </source>
</reference>
<feature type="region of interest" description="Disordered" evidence="1">
    <location>
        <begin position="618"/>
        <end position="661"/>
    </location>
</feature>
<feature type="compositionally biased region" description="Polar residues" evidence="1">
    <location>
        <begin position="429"/>
        <end position="440"/>
    </location>
</feature>
<evidence type="ECO:0008006" key="3">
    <source>
        <dbReference type="Google" id="ProtNLM"/>
    </source>
</evidence>
<name>A0A7R9Z3P5_9CHLO</name>
<evidence type="ECO:0000313" key="2">
    <source>
        <dbReference type="EMBL" id="CAD8302735.1"/>
    </source>
</evidence>
<gene>
    <name evidence="2" type="ORF">CEUR00632_LOCUS16716</name>
</gene>
<dbReference type="Gene3D" id="2.60.120.620">
    <property type="entry name" value="q2cbj1_9rhob like domain"/>
    <property type="match status" value="1"/>
</dbReference>
<feature type="compositionally biased region" description="Low complexity" evidence="1">
    <location>
        <begin position="396"/>
        <end position="405"/>
    </location>
</feature>
<dbReference type="AlphaFoldDB" id="A0A7R9Z3P5"/>
<proteinExistence type="predicted"/>
<dbReference type="PANTHER" id="PTHR35169">
    <property type="entry name" value="FE2OG DIOXYGENASE DOMAIN-CONTAINING PROTEIN"/>
    <property type="match status" value="1"/>
</dbReference>
<dbReference type="EMBL" id="HBEC01035994">
    <property type="protein sequence ID" value="CAD8302735.1"/>
    <property type="molecule type" value="Transcribed_RNA"/>
</dbReference>
<protein>
    <recommendedName>
        <fullName evidence="3">Prolyl 4-hydroxylase alpha subunit Fe(2+) 2OG dioxygenase domain-containing protein</fullName>
    </recommendedName>
</protein>
<sequence>MAAERMRFTRSASRCSGRQLGRWRQDGRDVARTCDRARLQKLLATATPATATPAKAPTRAASLSALAPLPTYAAERAGASAHRKVPRRIGVKLRRSCAHLGRHSDVGGRAKALRMASDTLLPPLKTHFTEWVPEHARVTLNVTLDAAFVPSERLGTRLDLAHVVVLDDFISEEHRQQLLDWVTEPGWSGAEPPPPKWERATCDGADLPPTWGLTDETLRALADSELPAKLELQSRLCCLYPEFTLCHMPSHLMQPWRDGATGTNKAGSSGSLDCGGSGSGEDDGGVSTPRGSVRGSGGGERGSGGGTGGRISNGNGGITTSCGGDGGNDDVASATAMTWGATCVGAGNGATAALDASGCQQACSQASVADGATAQCNAQAQHGATASMQSGGGVQASGQAQHGAAEPVRSGGGVQASGEAQHGAAARMQSGSGAQASGRVQATCREHAAHMHAVDGVPSVDANPYVANAAVHGDRFQWHVDADPADMPASLWTEAHGIYCNREPGKPLLFSLLLYLDAHWPRENDAETLFLDTGTDTGLMVRPRPRRVVLLDQDVVHRLSVPSAAAQRPRYSLVLKLVMLPRRGGPDACLARPEWGEPSPFGSAARAHALVQQLARKRNAVQAAPPQRDVGGQPAEACGPDATAAAPLPSHWRRQSDAAGG</sequence>
<feature type="compositionally biased region" description="Gly residues" evidence="1">
    <location>
        <begin position="294"/>
        <end position="316"/>
    </location>
</feature>
<evidence type="ECO:0000256" key="1">
    <source>
        <dbReference type="SAM" id="MobiDB-lite"/>
    </source>
</evidence>
<dbReference type="PANTHER" id="PTHR35169:SF1">
    <property type="entry name" value="PROLYL 4-HYDROXYLASE ALPHA SUBUNIT FE(2+) 2OG DIOXYGENASE DOMAIN-CONTAINING PROTEIN"/>
    <property type="match status" value="1"/>
</dbReference>
<accession>A0A7R9Z3P5</accession>